<dbReference type="Gene3D" id="2.60.470.10">
    <property type="entry name" value="Acid-sensing ion channels like domains"/>
    <property type="match status" value="1"/>
</dbReference>
<keyword evidence="7" id="KW-0915">Sodium</keyword>
<dbReference type="GO" id="GO:0015280">
    <property type="term" value="F:ligand-gated sodium channel activity"/>
    <property type="evidence" value="ECO:0007669"/>
    <property type="project" value="TreeGrafter"/>
</dbReference>
<dbReference type="PANTHER" id="PTHR11690:SF288">
    <property type="entry name" value="AMILORIDE-SENSITIVE NA+ CHANNEL-RELATED"/>
    <property type="match status" value="1"/>
</dbReference>
<evidence type="ECO:0000256" key="4">
    <source>
        <dbReference type="ARBA" id="ARBA00022461"/>
    </source>
</evidence>
<dbReference type="OrthoDB" id="6021021at2759"/>
<dbReference type="VEuPathDB" id="VectorBase:MDOA010853"/>
<evidence type="ECO:0000256" key="5">
    <source>
        <dbReference type="ARBA" id="ARBA00022692"/>
    </source>
</evidence>
<evidence type="ECO:0000256" key="13">
    <source>
        <dbReference type="SAM" id="Phobius"/>
    </source>
</evidence>
<comment type="similarity">
    <text evidence="2 12">Belongs to the amiloride-sensitive sodium channel (TC 1.A.6) family.</text>
</comment>
<keyword evidence="4 12" id="KW-0894">Sodium channel</keyword>
<keyword evidence="10 12" id="KW-0739">Sodium transport</keyword>
<protein>
    <recommendedName>
        <fullName evidence="15">Amiloride-sensitive sodium channel</fullName>
    </recommendedName>
</protein>
<evidence type="ECO:0000256" key="3">
    <source>
        <dbReference type="ARBA" id="ARBA00022448"/>
    </source>
</evidence>
<dbReference type="VEuPathDB" id="VectorBase:MDOMA2_008162"/>
<proteinExistence type="inferred from homology"/>
<sequence length="561" mass="64364">METNSAQHCSLEVKSKFADISPPATKQNSTPQRKNVRESLKEIFNEYCSNTSLHGVKYFGQERPWKEICFWLGIFTLSFYFSSQTIRKVYQKWNDTPVIVTFSEHSTPVSDIPFPAITICPEIRGRVPKDGPNFSMLLKNLTFDSEIPKNLTNRQLGEFVTLLHTCSSDVYGSEIPKLSNESYDYIQIINDMALDLEKQAVSCKWFGIEKGCTDLFTKTYTDFGLCYTFNGLKNSDLYREDIIQYGLMDLESAVDESPTKRLNRTLNWSLEEGYPKNAPIKTYPARVLSASTTASLKVTLRVLTDNIDYCCSAGTEGYKIVLHTPSDVPLPSKRFVRISARKDVSITVKPVLLTTSNGVAVYSPDKRKCFMNHERYLRFFKNYNERNCEIECLTNFTLKECGCVKFSMPRTGDMPVCAEDKIACCNEAEDKMLMEYSDDRDKDPCRCMPSCTSLHYDMEISQSDFNEQYIFSAFGWKDAETAKWSRLLVHFKDNEFIACKRSELYGYADFLANCGGILGLFMGFSILSLIEFFYHMTLRLLSNMRRKSKYVMENKSKAMKS</sequence>
<keyword evidence="3 12" id="KW-0813">Transport</keyword>
<organism evidence="14">
    <name type="scientific">Musca domestica</name>
    <name type="common">House fly</name>
    <dbReference type="NCBI Taxonomy" id="7370"/>
    <lineage>
        <taxon>Eukaryota</taxon>
        <taxon>Metazoa</taxon>
        <taxon>Ecdysozoa</taxon>
        <taxon>Arthropoda</taxon>
        <taxon>Hexapoda</taxon>
        <taxon>Insecta</taxon>
        <taxon>Pterygota</taxon>
        <taxon>Neoptera</taxon>
        <taxon>Endopterygota</taxon>
        <taxon>Diptera</taxon>
        <taxon>Brachycera</taxon>
        <taxon>Muscomorpha</taxon>
        <taxon>Muscoidea</taxon>
        <taxon>Muscidae</taxon>
        <taxon>Musca</taxon>
    </lineage>
</organism>
<gene>
    <name evidence="14" type="primary">101899378</name>
</gene>
<evidence type="ECO:0000256" key="10">
    <source>
        <dbReference type="ARBA" id="ARBA00023201"/>
    </source>
</evidence>
<dbReference type="InterPro" id="IPR001873">
    <property type="entry name" value="ENaC"/>
</dbReference>
<dbReference type="AlphaFoldDB" id="A0A1I8N2I2"/>
<dbReference type="EnsemblMetazoa" id="MDOA010853-RB">
    <property type="protein sequence ID" value="MDOA010853-PB"/>
    <property type="gene ID" value="MDOA010853"/>
</dbReference>
<dbReference type="Gene3D" id="1.10.287.770">
    <property type="entry name" value="YojJ-like"/>
    <property type="match status" value="1"/>
</dbReference>
<keyword evidence="9 13" id="KW-0472">Membrane</keyword>
<reference evidence="14" key="1">
    <citation type="submission" date="2020-05" db="UniProtKB">
        <authorList>
            <consortium name="EnsemblMetazoa"/>
        </authorList>
    </citation>
    <scope>IDENTIFICATION</scope>
    <source>
        <strain evidence="14">Aabys</strain>
    </source>
</reference>
<keyword evidence="6 13" id="KW-1133">Transmembrane helix</keyword>
<evidence type="ECO:0000256" key="2">
    <source>
        <dbReference type="ARBA" id="ARBA00007193"/>
    </source>
</evidence>
<feature type="transmembrane region" description="Helical" evidence="13">
    <location>
        <begin position="510"/>
        <end position="534"/>
    </location>
</feature>
<evidence type="ECO:0000256" key="8">
    <source>
        <dbReference type="ARBA" id="ARBA00023065"/>
    </source>
</evidence>
<accession>A0A1I8N2I2</accession>
<evidence type="ECO:0000256" key="11">
    <source>
        <dbReference type="ARBA" id="ARBA00023303"/>
    </source>
</evidence>
<evidence type="ECO:0000313" key="14">
    <source>
        <dbReference type="EnsemblMetazoa" id="MDOA010853-PB"/>
    </source>
</evidence>
<keyword evidence="8 12" id="KW-0406">Ion transport</keyword>
<evidence type="ECO:0000256" key="9">
    <source>
        <dbReference type="ARBA" id="ARBA00023136"/>
    </source>
</evidence>
<evidence type="ECO:0000256" key="1">
    <source>
        <dbReference type="ARBA" id="ARBA00004141"/>
    </source>
</evidence>
<dbReference type="PANTHER" id="PTHR11690">
    <property type="entry name" value="AMILORIDE-SENSITIVE SODIUM CHANNEL-RELATED"/>
    <property type="match status" value="1"/>
</dbReference>
<dbReference type="eggNOG" id="KOG4294">
    <property type="taxonomic scope" value="Eukaryota"/>
</dbReference>
<name>A0A1I8N2I2_MUSDO</name>
<keyword evidence="11 12" id="KW-0407">Ion channel</keyword>
<evidence type="ECO:0000256" key="7">
    <source>
        <dbReference type="ARBA" id="ARBA00023053"/>
    </source>
</evidence>
<evidence type="ECO:0000256" key="12">
    <source>
        <dbReference type="RuleBase" id="RU000679"/>
    </source>
</evidence>
<dbReference type="Pfam" id="PF00858">
    <property type="entry name" value="ASC"/>
    <property type="match status" value="1"/>
</dbReference>
<dbReference type="GO" id="GO:0005886">
    <property type="term" value="C:plasma membrane"/>
    <property type="evidence" value="ECO:0007669"/>
    <property type="project" value="TreeGrafter"/>
</dbReference>
<comment type="subcellular location">
    <subcellularLocation>
        <location evidence="1">Membrane</location>
        <topology evidence="1">Multi-pass membrane protein</topology>
    </subcellularLocation>
</comment>
<dbReference type="PRINTS" id="PR01078">
    <property type="entry name" value="AMINACHANNEL"/>
</dbReference>
<evidence type="ECO:0008006" key="15">
    <source>
        <dbReference type="Google" id="ProtNLM"/>
    </source>
</evidence>
<keyword evidence="5 12" id="KW-0812">Transmembrane</keyword>
<evidence type="ECO:0000256" key="6">
    <source>
        <dbReference type="ARBA" id="ARBA00022989"/>
    </source>
</evidence>